<comment type="subcellular location">
    <subcellularLocation>
        <location evidence="1">Cell membrane</location>
        <topology evidence="1">Multi-pass membrane protein</topology>
    </subcellularLocation>
</comment>
<dbReference type="AlphaFoldDB" id="A0A3E1QEC0"/>
<comment type="caution">
    <text evidence="10">The sequence shown here is derived from an EMBL/GenBank/DDBJ whole genome shotgun (WGS) entry which is preliminary data.</text>
</comment>
<dbReference type="GO" id="GO:0005886">
    <property type="term" value="C:plasma membrane"/>
    <property type="evidence" value="ECO:0007669"/>
    <property type="project" value="UniProtKB-SubCell"/>
</dbReference>
<evidence type="ECO:0000259" key="9">
    <source>
        <dbReference type="Pfam" id="PF13515"/>
    </source>
</evidence>
<feature type="domain" description="Integral membrane protein YccS N-terminal" evidence="8">
    <location>
        <begin position="76"/>
        <end position="343"/>
    </location>
</feature>
<dbReference type="Pfam" id="PF13515">
    <property type="entry name" value="FUSC_2"/>
    <property type="match status" value="1"/>
</dbReference>
<dbReference type="Proteomes" id="UP000261082">
    <property type="component" value="Unassembled WGS sequence"/>
</dbReference>
<accession>A0A3E1QEC0</accession>
<feature type="transmembrane region" description="Helical" evidence="7">
    <location>
        <begin position="405"/>
        <end position="422"/>
    </location>
</feature>
<proteinExistence type="inferred from homology"/>
<feature type="transmembrane region" description="Helical" evidence="7">
    <location>
        <begin position="525"/>
        <end position="546"/>
    </location>
</feature>
<evidence type="ECO:0000256" key="5">
    <source>
        <dbReference type="ARBA" id="ARBA00023136"/>
    </source>
</evidence>
<evidence type="ECO:0000259" key="8">
    <source>
        <dbReference type="Pfam" id="PF12805"/>
    </source>
</evidence>
<feature type="transmembrane region" description="Helical" evidence="7">
    <location>
        <begin position="26"/>
        <end position="52"/>
    </location>
</feature>
<dbReference type="PANTHER" id="PTHR30509:SF8">
    <property type="entry name" value="INNER MEMBRANE PROTEIN YCCS"/>
    <property type="match status" value="1"/>
</dbReference>
<keyword evidence="5 7" id="KW-0472">Membrane</keyword>
<dbReference type="InterPro" id="IPR049453">
    <property type="entry name" value="Memb_transporter_dom"/>
</dbReference>
<evidence type="ECO:0000313" key="10">
    <source>
        <dbReference type="EMBL" id="RFN60454.1"/>
    </source>
</evidence>
<evidence type="ECO:0000256" key="6">
    <source>
        <dbReference type="ARBA" id="ARBA00043993"/>
    </source>
</evidence>
<dbReference type="EMBL" id="QVID01000001">
    <property type="protein sequence ID" value="RFN60454.1"/>
    <property type="molecule type" value="Genomic_DNA"/>
</dbReference>
<protein>
    <submittedName>
        <fullName evidence="10">Uncharacterized protein</fullName>
    </submittedName>
</protein>
<feature type="transmembrane region" description="Helical" evidence="7">
    <location>
        <begin position="495"/>
        <end position="513"/>
    </location>
</feature>
<comment type="similarity">
    <text evidence="6">Belongs to the YccS/YhfK family.</text>
</comment>
<dbReference type="Pfam" id="PF12805">
    <property type="entry name" value="FUSC-like"/>
    <property type="match status" value="1"/>
</dbReference>
<evidence type="ECO:0000256" key="7">
    <source>
        <dbReference type="SAM" id="Phobius"/>
    </source>
</evidence>
<evidence type="ECO:0000313" key="11">
    <source>
        <dbReference type="Proteomes" id="UP000261082"/>
    </source>
</evidence>
<keyword evidence="2" id="KW-1003">Cell membrane</keyword>
<feature type="domain" description="Integral membrane bound transporter" evidence="9">
    <location>
        <begin position="416"/>
        <end position="537"/>
    </location>
</feature>
<dbReference type="PANTHER" id="PTHR30509">
    <property type="entry name" value="P-HYDROXYBENZOIC ACID EFFLUX PUMP SUBUNIT-RELATED"/>
    <property type="match status" value="1"/>
</dbReference>
<evidence type="ECO:0000256" key="2">
    <source>
        <dbReference type="ARBA" id="ARBA00022475"/>
    </source>
</evidence>
<evidence type="ECO:0000256" key="3">
    <source>
        <dbReference type="ARBA" id="ARBA00022692"/>
    </source>
</evidence>
<feature type="transmembrane region" description="Helical" evidence="7">
    <location>
        <begin position="122"/>
        <end position="139"/>
    </location>
</feature>
<keyword evidence="4 7" id="KW-1133">Transmembrane helix</keyword>
<feature type="transmembrane region" description="Helical" evidence="7">
    <location>
        <begin position="457"/>
        <end position="489"/>
    </location>
</feature>
<sequence>MNLTETISSNFQDLIQFLKSTDFSKAIIVGIALSLPILIGLQLGYFEIAIALSFGAFWSSPSDVSGSFRHKTYGILYSIALIVIVSFIGGYLDFDTWFLVPVLGVLTFAISYIAVFGFRASLISFSGLLALVLSFAHEAERLETYEYAFFVGLGGLWYLLLATIWHKINPKGQTEELLTQAYQLTAQFLRIRGKLIGPQSNREALQSQLLDLQADISDNHETLREILISSRKSSGRSIYQSKRLLVFVQLVDIQEMALANPVNYSKMDELLDDHPEYIKSFQNLLFEMSNQLLLISEAGQNAKKIPKHDQLIQIFRKIKEEISLLKSSKEDYDYEGFLMLQNLLEYQEKQIEKIQKIKWLLSNPNPRELTFIKKEVAKRFVTTQDYNPALLIRNLSFKSAIFKHALRLAVAVMVGYGIGVFFDFQNPYWILLTLIVIMRPSYGLTKTRSKERIIGTLIGGAIATGIVFITQNTYVFAVLGIGSLVMALSMLQKNYKTAATFITLSVVFIYAIIRPDVLTVIQFRVIDTLIGAGISTVAMLFLWPAWEFMDIKSSIEKSVAANRVFLSEIIDYYQEKGSLPPTFKLARKHAFLEMSNLSAAFQRMTQDPKSKQKNLEKIYELVVLNHTFLSSLASLSTYIQNNPTTEASSRFTTAGEHIDENLEHILSFLQQKKNGSVAVNVENKNEFFKQELPKFTTENPDLPTSVHPKLERQFQEAHLVREQLHWLFSISKKMLQISEKVQFG</sequence>
<feature type="transmembrane region" description="Helical" evidence="7">
    <location>
        <begin position="98"/>
        <end position="115"/>
    </location>
</feature>
<reference evidence="10 11" key="1">
    <citation type="journal article" date="2007" name="Int. J. Syst. Evol. Microbiol.">
        <title>Marixanthomonas ophiurae gen. nov., sp. nov., a marine bacterium of the family Flavobacteriaceae isolated from a deep-sea brittle star.</title>
        <authorList>
            <person name="Romanenko L.A."/>
            <person name="Uchino M."/>
            <person name="Frolova G.M."/>
            <person name="Mikhailov V.V."/>
        </authorList>
    </citation>
    <scope>NUCLEOTIDE SEQUENCE [LARGE SCALE GENOMIC DNA]</scope>
    <source>
        <strain evidence="10 11">KMM 3046</strain>
    </source>
</reference>
<feature type="transmembrane region" description="Helical" evidence="7">
    <location>
        <begin position="73"/>
        <end position="92"/>
    </location>
</feature>
<organism evidence="10 11">
    <name type="scientific">Marixanthomonas ophiurae</name>
    <dbReference type="NCBI Taxonomy" id="387659"/>
    <lineage>
        <taxon>Bacteria</taxon>
        <taxon>Pseudomonadati</taxon>
        <taxon>Bacteroidota</taxon>
        <taxon>Flavobacteriia</taxon>
        <taxon>Flavobacteriales</taxon>
        <taxon>Flavobacteriaceae</taxon>
        <taxon>Marixanthomonas</taxon>
    </lineage>
</organism>
<keyword evidence="3 7" id="KW-0812">Transmembrane</keyword>
<keyword evidence="11" id="KW-1185">Reference proteome</keyword>
<feature type="transmembrane region" description="Helical" evidence="7">
    <location>
        <begin position="145"/>
        <end position="165"/>
    </location>
</feature>
<evidence type="ECO:0000256" key="4">
    <source>
        <dbReference type="ARBA" id="ARBA00022989"/>
    </source>
</evidence>
<dbReference type="InterPro" id="IPR032692">
    <property type="entry name" value="YccS_N"/>
</dbReference>
<gene>
    <name evidence="10" type="ORF">DZ858_03915</name>
</gene>
<name>A0A3E1QEC0_9FLAO</name>
<evidence type="ECO:0000256" key="1">
    <source>
        <dbReference type="ARBA" id="ARBA00004651"/>
    </source>
</evidence>
<dbReference type="OrthoDB" id="8670769at2"/>